<protein>
    <submittedName>
        <fullName evidence="1">Uncharacterized protein</fullName>
    </submittedName>
</protein>
<organism evidence="1">
    <name type="scientific">Rhizophora mucronata</name>
    <name type="common">Asiatic mangrove</name>
    <dbReference type="NCBI Taxonomy" id="61149"/>
    <lineage>
        <taxon>Eukaryota</taxon>
        <taxon>Viridiplantae</taxon>
        <taxon>Streptophyta</taxon>
        <taxon>Embryophyta</taxon>
        <taxon>Tracheophyta</taxon>
        <taxon>Spermatophyta</taxon>
        <taxon>Magnoliopsida</taxon>
        <taxon>eudicotyledons</taxon>
        <taxon>Gunneridae</taxon>
        <taxon>Pentapetalae</taxon>
        <taxon>rosids</taxon>
        <taxon>fabids</taxon>
        <taxon>Malpighiales</taxon>
        <taxon>Rhizophoraceae</taxon>
        <taxon>Rhizophora</taxon>
    </lineage>
</organism>
<evidence type="ECO:0000313" key="1">
    <source>
        <dbReference type="EMBL" id="MBX31047.1"/>
    </source>
</evidence>
<accession>A0A2P2MLG7</accession>
<name>A0A2P2MLG7_RHIMU</name>
<proteinExistence type="predicted"/>
<sequence>MEKFYQCSVYLPMNVITIAYTSHPNKHRTYDTVRIRLFNTQSIN</sequence>
<dbReference type="AlphaFoldDB" id="A0A2P2MLG7"/>
<dbReference type="EMBL" id="GGEC01050563">
    <property type="protein sequence ID" value="MBX31047.1"/>
    <property type="molecule type" value="Transcribed_RNA"/>
</dbReference>
<reference evidence="1" key="1">
    <citation type="submission" date="2018-02" db="EMBL/GenBank/DDBJ databases">
        <title>Rhizophora mucronata_Transcriptome.</title>
        <authorList>
            <person name="Meera S.P."/>
            <person name="Sreeshan A."/>
            <person name="Augustine A."/>
        </authorList>
    </citation>
    <scope>NUCLEOTIDE SEQUENCE</scope>
    <source>
        <tissue evidence="1">Leaf</tissue>
    </source>
</reference>